<dbReference type="InterPro" id="IPR013549">
    <property type="entry name" value="DUF1731"/>
</dbReference>
<dbReference type="AlphaFoldDB" id="A0A0U2ZCQ9"/>
<gene>
    <name evidence="4" type="ORF">AUC31_07045</name>
</gene>
<dbReference type="PANTHER" id="PTHR11092:SF0">
    <property type="entry name" value="EPIMERASE FAMILY PROTEIN SDR39U1"/>
    <property type="match status" value="1"/>
</dbReference>
<dbReference type="InterPro" id="IPR001509">
    <property type="entry name" value="Epimerase_deHydtase"/>
</dbReference>
<evidence type="ECO:0000313" key="4">
    <source>
        <dbReference type="EMBL" id="ALS74997.1"/>
    </source>
</evidence>
<dbReference type="InterPro" id="IPR010099">
    <property type="entry name" value="SDR39U1"/>
</dbReference>
<evidence type="ECO:0000313" key="5">
    <source>
        <dbReference type="Proteomes" id="UP000067683"/>
    </source>
</evidence>
<dbReference type="STRING" id="200991.AUC31_07045"/>
<evidence type="ECO:0000259" key="2">
    <source>
        <dbReference type="Pfam" id="PF01370"/>
    </source>
</evidence>
<dbReference type="OrthoDB" id="9801773at2"/>
<protein>
    <submittedName>
        <fullName evidence="4">Epimerase</fullName>
    </submittedName>
</protein>
<evidence type="ECO:0000256" key="1">
    <source>
        <dbReference type="ARBA" id="ARBA00009353"/>
    </source>
</evidence>
<dbReference type="SUPFAM" id="SSF51735">
    <property type="entry name" value="NAD(P)-binding Rossmann-fold domains"/>
    <property type="match status" value="1"/>
</dbReference>
<dbReference type="CDD" id="cd05242">
    <property type="entry name" value="SDR_a8"/>
    <property type="match status" value="1"/>
</dbReference>
<dbReference type="RefSeq" id="WP_058381704.1">
    <property type="nucleotide sequence ID" value="NZ_CP013659.2"/>
</dbReference>
<comment type="similarity">
    <text evidence="1">Belongs to the NAD(P)-dependent epimerase/dehydratase family. SDR39U1 subfamily.</text>
</comment>
<keyword evidence="5" id="KW-1185">Reference proteome</keyword>
<dbReference type="KEGG" id="prt:AUC31_07045"/>
<organism evidence="4 5">
    <name type="scientific">Planococcus rifietoensis</name>
    <dbReference type="NCBI Taxonomy" id="200991"/>
    <lineage>
        <taxon>Bacteria</taxon>
        <taxon>Bacillati</taxon>
        <taxon>Bacillota</taxon>
        <taxon>Bacilli</taxon>
        <taxon>Bacillales</taxon>
        <taxon>Caryophanaceae</taxon>
        <taxon>Planococcus</taxon>
    </lineage>
</organism>
<dbReference type="EMBL" id="CP013659">
    <property type="protein sequence ID" value="ALS74997.1"/>
    <property type="molecule type" value="Genomic_DNA"/>
</dbReference>
<name>A0A0U2ZCQ9_9BACL</name>
<reference evidence="4" key="1">
    <citation type="submission" date="2016-01" db="EMBL/GenBank/DDBJ databases">
        <title>Complete genome of Planococcus rifietoensis type strain M8.</title>
        <authorList>
            <person name="See-Too W.S."/>
        </authorList>
    </citation>
    <scope>NUCLEOTIDE SEQUENCE [LARGE SCALE GENOMIC DNA]</scope>
    <source>
        <strain evidence="4">M8</strain>
    </source>
</reference>
<accession>A0A0U2ZCQ9</accession>
<dbReference type="Proteomes" id="UP000067683">
    <property type="component" value="Chromosome"/>
</dbReference>
<dbReference type="NCBIfam" id="TIGR01777">
    <property type="entry name" value="yfcH"/>
    <property type="match status" value="1"/>
</dbReference>
<dbReference type="Pfam" id="PF08338">
    <property type="entry name" value="DUF1731"/>
    <property type="match status" value="1"/>
</dbReference>
<feature type="domain" description="DUF1731" evidence="3">
    <location>
        <begin position="246"/>
        <end position="292"/>
    </location>
</feature>
<dbReference type="Gene3D" id="3.40.50.720">
    <property type="entry name" value="NAD(P)-binding Rossmann-like Domain"/>
    <property type="match status" value="1"/>
</dbReference>
<sequence length="294" mass="33182">MVKKAVIAGGTGFIGTYLKEKYERLGYLVYIISRHSEHIQWDDTDSMRDALDGAKLVINLAGKSVNCRYTETNKREIFNSRTETTESLGRAIEACGIAPELWVNASTATIYRHAEDRPMTEDGGEIGRGFSVEVAKAWEDSFFSFQLPDTRQVALRIAIVLGDGGVMEPYRKLVKYGLGGKQGSGRQMFSWIHIEDLYRTVRFMQHRDELSGVFNASAPNPVANKEWMKAMRQSMNRRTGLPASKWMLETGAAALRTETELILKSRWVVPERLVREGFRFRYPSVGSALADLNN</sequence>
<proteinExistence type="inferred from homology"/>
<dbReference type="Pfam" id="PF01370">
    <property type="entry name" value="Epimerase"/>
    <property type="match status" value="1"/>
</dbReference>
<dbReference type="PANTHER" id="PTHR11092">
    <property type="entry name" value="SUGAR NUCLEOTIDE EPIMERASE RELATED"/>
    <property type="match status" value="1"/>
</dbReference>
<feature type="domain" description="NAD-dependent epimerase/dehydratase" evidence="2">
    <location>
        <begin position="6"/>
        <end position="122"/>
    </location>
</feature>
<dbReference type="InterPro" id="IPR036291">
    <property type="entry name" value="NAD(P)-bd_dom_sf"/>
</dbReference>
<evidence type="ECO:0000259" key="3">
    <source>
        <dbReference type="Pfam" id="PF08338"/>
    </source>
</evidence>